<gene>
    <name evidence="1" type="ORF">R1flu_019397</name>
</gene>
<evidence type="ECO:0008006" key="3">
    <source>
        <dbReference type="Google" id="ProtNLM"/>
    </source>
</evidence>
<evidence type="ECO:0000313" key="2">
    <source>
        <dbReference type="Proteomes" id="UP001605036"/>
    </source>
</evidence>
<proteinExistence type="predicted"/>
<evidence type="ECO:0000313" key="1">
    <source>
        <dbReference type="EMBL" id="KAL2651269.1"/>
    </source>
</evidence>
<accession>A0ABD1ZIJ2</accession>
<dbReference type="EMBL" id="JBHFFA010000001">
    <property type="protein sequence ID" value="KAL2651269.1"/>
    <property type="molecule type" value="Genomic_DNA"/>
</dbReference>
<name>A0ABD1ZIJ2_9MARC</name>
<protein>
    <recommendedName>
        <fullName evidence="3">Maturase K</fullName>
    </recommendedName>
</protein>
<keyword evidence="2" id="KW-1185">Reference proteome</keyword>
<comment type="caution">
    <text evidence="1">The sequence shown here is derived from an EMBL/GenBank/DDBJ whole genome shotgun (WGS) entry which is preliminary data.</text>
</comment>
<organism evidence="1 2">
    <name type="scientific">Riccia fluitans</name>
    <dbReference type="NCBI Taxonomy" id="41844"/>
    <lineage>
        <taxon>Eukaryota</taxon>
        <taxon>Viridiplantae</taxon>
        <taxon>Streptophyta</taxon>
        <taxon>Embryophyta</taxon>
        <taxon>Marchantiophyta</taxon>
        <taxon>Marchantiopsida</taxon>
        <taxon>Marchantiidae</taxon>
        <taxon>Marchantiales</taxon>
        <taxon>Ricciaceae</taxon>
        <taxon>Riccia</taxon>
    </lineage>
</organism>
<sequence>MCYVGRFMSDEQSDWAQMMRFFIRQQMQRRSYCGEIKYWTAEEGLLLLPSISTPQSETTNNIIHSWFQFKKYLTLDNHALALLDSLMLRQIWEPMGRYRVRRPFNDRIVYPLLKRIDIHVLTNLFGSSGPQRLKNSPSWRWKNSEISWTGGTQPSKLWHKLTEAEETPDDLSDKWPMGSYDLTWSSRWRNYGTVAECLE</sequence>
<dbReference type="Proteomes" id="UP001605036">
    <property type="component" value="Unassembled WGS sequence"/>
</dbReference>
<dbReference type="AlphaFoldDB" id="A0ABD1ZIJ2"/>
<reference evidence="1 2" key="1">
    <citation type="submission" date="2024-09" db="EMBL/GenBank/DDBJ databases">
        <title>Chromosome-scale assembly of Riccia fluitans.</title>
        <authorList>
            <person name="Paukszto L."/>
            <person name="Sawicki J."/>
            <person name="Karawczyk K."/>
            <person name="Piernik-Szablinska J."/>
            <person name="Szczecinska M."/>
            <person name="Mazdziarz M."/>
        </authorList>
    </citation>
    <scope>NUCLEOTIDE SEQUENCE [LARGE SCALE GENOMIC DNA]</scope>
    <source>
        <strain evidence="1">Rf_01</strain>
        <tissue evidence="1">Aerial parts of the thallus</tissue>
    </source>
</reference>